<evidence type="ECO:0000313" key="2">
    <source>
        <dbReference type="EMBL" id="QGX95229.1"/>
    </source>
</evidence>
<gene>
    <name evidence="2" type="ORF">EI982_10695</name>
</gene>
<reference evidence="2 3" key="1">
    <citation type="submission" date="2018-12" db="EMBL/GenBank/DDBJ databases">
        <title>Complete genome sequence of Haloplanus rallus MBLA0036.</title>
        <authorList>
            <person name="Nam Y.-d."/>
            <person name="Kang J."/>
            <person name="Chung W.-H."/>
            <person name="Park Y.S."/>
        </authorList>
    </citation>
    <scope>NUCLEOTIDE SEQUENCE [LARGE SCALE GENOMIC DNA]</scope>
    <source>
        <strain evidence="2 3">MBLA0036</strain>
    </source>
</reference>
<protein>
    <submittedName>
        <fullName evidence="2">Uncharacterized protein</fullName>
    </submittedName>
</protein>
<name>A0A6B9FF26_9EURY</name>
<evidence type="ECO:0000313" key="3">
    <source>
        <dbReference type="Proteomes" id="UP000428325"/>
    </source>
</evidence>
<proteinExistence type="predicted"/>
<accession>A0A6B9FF26</accession>
<feature type="compositionally biased region" description="Basic and acidic residues" evidence="1">
    <location>
        <begin position="23"/>
        <end position="41"/>
    </location>
</feature>
<organism evidence="2 3">
    <name type="scientific">Haloplanus rallus</name>
    <dbReference type="NCBI Taxonomy" id="1816183"/>
    <lineage>
        <taxon>Archaea</taxon>
        <taxon>Methanobacteriati</taxon>
        <taxon>Methanobacteriota</taxon>
        <taxon>Stenosarchaea group</taxon>
        <taxon>Halobacteria</taxon>
        <taxon>Halobacteriales</taxon>
        <taxon>Haloferacaceae</taxon>
        <taxon>Haloplanus</taxon>
    </lineage>
</organism>
<feature type="region of interest" description="Disordered" evidence="1">
    <location>
        <begin position="1"/>
        <end position="83"/>
    </location>
</feature>
<dbReference type="AlphaFoldDB" id="A0A6B9FF26"/>
<evidence type="ECO:0000256" key="1">
    <source>
        <dbReference type="SAM" id="MobiDB-lite"/>
    </source>
</evidence>
<dbReference type="Proteomes" id="UP000428325">
    <property type="component" value="Chromosome"/>
</dbReference>
<dbReference type="GeneID" id="99246494"/>
<dbReference type="RefSeq" id="WP_157689687.1">
    <property type="nucleotide sequence ID" value="NZ_CP034345.1"/>
</dbReference>
<keyword evidence="3" id="KW-1185">Reference proteome</keyword>
<dbReference type="EMBL" id="CP034345">
    <property type="protein sequence ID" value="QGX95229.1"/>
    <property type="molecule type" value="Genomic_DNA"/>
</dbReference>
<dbReference type="KEGG" id="hra:EI982_10695"/>
<sequence>MDPTIQRPDEELAQRAPLVPDIGHADTRTDGGRTADGETTRRATRQPPRTDATRRRADDELAQEAPLVPDLGRPTRRPTEDRR</sequence>